<evidence type="ECO:0000256" key="2">
    <source>
        <dbReference type="SAM" id="Phobius"/>
    </source>
</evidence>
<dbReference type="AlphaFoldDB" id="A0A844WEZ0"/>
<dbReference type="EMBL" id="WNXQ01000003">
    <property type="protein sequence ID" value="MWB77809.1"/>
    <property type="molecule type" value="Genomic_DNA"/>
</dbReference>
<reference evidence="4 5" key="1">
    <citation type="submission" date="2019-11" db="EMBL/GenBank/DDBJ databases">
        <title>Pseudooceanicola pacifica sp. nov., isolated from deep-sea sediment of the Pacific Ocean.</title>
        <authorList>
            <person name="Lyu L."/>
        </authorList>
    </citation>
    <scope>NUCLEOTIDE SEQUENCE [LARGE SCALE GENOMIC DNA]</scope>
    <source>
        <strain evidence="4 5">216_PA32_1</strain>
    </source>
</reference>
<accession>A0A844WEZ0</accession>
<proteinExistence type="predicted"/>
<keyword evidence="2" id="KW-0472">Membrane</keyword>
<feature type="region of interest" description="Disordered" evidence="1">
    <location>
        <begin position="316"/>
        <end position="342"/>
    </location>
</feature>
<gene>
    <name evidence="4" type="ORF">GLS40_07225</name>
</gene>
<name>A0A844WEZ0_9RHOB</name>
<feature type="transmembrane region" description="Helical" evidence="2">
    <location>
        <begin position="57"/>
        <end position="75"/>
    </location>
</feature>
<feature type="transmembrane region" description="Helical" evidence="2">
    <location>
        <begin position="32"/>
        <end position="51"/>
    </location>
</feature>
<organism evidence="4 5">
    <name type="scientific">Pseudooceanicola pacificus</name>
    <dbReference type="NCBI Taxonomy" id="2676438"/>
    <lineage>
        <taxon>Bacteria</taxon>
        <taxon>Pseudomonadati</taxon>
        <taxon>Pseudomonadota</taxon>
        <taxon>Alphaproteobacteria</taxon>
        <taxon>Rhodobacterales</taxon>
        <taxon>Paracoccaceae</taxon>
        <taxon>Pseudooceanicola</taxon>
    </lineage>
</organism>
<keyword evidence="5" id="KW-1185">Reference proteome</keyword>
<keyword evidence="2" id="KW-0812">Transmembrane</keyword>
<evidence type="ECO:0000259" key="3">
    <source>
        <dbReference type="Pfam" id="PF13387"/>
    </source>
</evidence>
<protein>
    <submittedName>
        <fullName evidence="4">DUF4105 domain-containing protein</fullName>
    </submittedName>
</protein>
<evidence type="ECO:0000313" key="4">
    <source>
        <dbReference type="EMBL" id="MWB77809.1"/>
    </source>
</evidence>
<evidence type="ECO:0000313" key="5">
    <source>
        <dbReference type="Proteomes" id="UP000443843"/>
    </source>
</evidence>
<evidence type="ECO:0000256" key="1">
    <source>
        <dbReference type="SAM" id="MobiDB-lite"/>
    </source>
</evidence>
<feature type="domain" description="Lnb N-terminal periplasmic" evidence="3">
    <location>
        <begin position="142"/>
        <end position="290"/>
    </location>
</feature>
<comment type="caution">
    <text evidence="4">The sequence shown here is derived from an EMBL/GenBank/DDBJ whole genome shotgun (WGS) entry which is preliminary data.</text>
</comment>
<dbReference type="RefSeq" id="WP_160382069.1">
    <property type="nucleotide sequence ID" value="NZ_WNXQ01000003.1"/>
</dbReference>
<dbReference type="Proteomes" id="UP000443843">
    <property type="component" value="Unassembled WGS sequence"/>
</dbReference>
<keyword evidence="2" id="KW-1133">Transmembrane helix</keyword>
<feature type="transmembrane region" description="Helical" evidence="2">
    <location>
        <begin position="82"/>
        <end position="99"/>
    </location>
</feature>
<sequence length="342" mass="37216">MTAGTTAENSIKNSGRDTSARLARLGRRARQIAFFLATATLAGWCAVAFSVHQEGVPLYICWAVVAAATVSALVLKFRGSQLGWSALAIMGLTAAGWYGSIQPSDARDWAPEVAHGVTARVNGDEVLLDNVRNFDRAGPVMERWESHGYDLAALSTVELISADTDGPDIARHLVRFGFDDGRTVVFSVQVRREADETYSPIGALFRQFEVVLIAATDQDILRAWSSRLGDAMHSQTLTLSHEQRREVFMSYVDLAQELAERPAFYSSLTQTIATTLLDIARQTQPDMKVNWRVVLSGHLPDCLQAMGAMADAGGHAAHMASADEPARPLPARSGSDARIMRD</sequence>
<dbReference type="InterPro" id="IPR025178">
    <property type="entry name" value="Lnb_N"/>
</dbReference>
<dbReference type="Pfam" id="PF13387">
    <property type="entry name" value="Lnb_N"/>
    <property type="match status" value="1"/>
</dbReference>